<dbReference type="InterPro" id="IPR014284">
    <property type="entry name" value="RNA_pol_sigma-70_dom"/>
</dbReference>
<feature type="domain" description="RNA polymerase sigma-70 region 2" evidence="5">
    <location>
        <begin position="21"/>
        <end position="86"/>
    </location>
</feature>
<accession>A0A2S6IRA6</accession>
<evidence type="ECO:0000259" key="6">
    <source>
        <dbReference type="Pfam" id="PF08281"/>
    </source>
</evidence>
<evidence type="ECO:0000313" key="8">
    <source>
        <dbReference type="Proteomes" id="UP000239002"/>
    </source>
</evidence>
<keyword evidence="3" id="KW-0731">Sigma factor</keyword>
<dbReference type="InterPro" id="IPR007627">
    <property type="entry name" value="RNA_pol_sigma70_r2"/>
</dbReference>
<dbReference type="Pfam" id="PF04542">
    <property type="entry name" value="Sigma70_r2"/>
    <property type="match status" value="1"/>
</dbReference>
<gene>
    <name evidence="7" type="ORF">LY01_00563</name>
</gene>
<sequence>MVYKKIVSLCQKNDPKAQRELYEMFSPKLYGSCLRYAPNEQEAQDILQDSFITIFKKIDQFKFKGSFEGWCKRITVNTALQRYRGTKVFDLVNEDQIEDVEAVEVEESDDVPLKELLFMVQQLPERYRLVFTMYVMDGYSHKEIAEMMKITLGTSKSNLARARQNLQIMVKSWRESHNSNAS</sequence>
<dbReference type="EMBL" id="PTJE01000001">
    <property type="protein sequence ID" value="PPK96738.1"/>
    <property type="molecule type" value="Genomic_DNA"/>
</dbReference>
<evidence type="ECO:0000256" key="3">
    <source>
        <dbReference type="ARBA" id="ARBA00023082"/>
    </source>
</evidence>
<keyword evidence="8" id="KW-1185">Reference proteome</keyword>
<dbReference type="OrthoDB" id="1056775at2"/>
<name>A0A2S6IRA6_9FLAO</name>
<keyword evidence="2" id="KW-0805">Transcription regulation</keyword>
<feature type="domain" description="RNA polymerase sigma factor 70 region 4 type 2" evidence="6">
    <location>
        <begin position="114"/>
        <end position="166"/>
    </location>
</feature>
<dbReference type="Gene3D" id="1.10.10.10">
    <property type="entry name" value="Winged helix-like DNA-binding domain superfamily/Winged helix DNA-binding domain"/>
    <property type="match status" value="1"/>
</dbReference>
<evidence type="ECO:0000256" key="4">
    <source>
        <dbReference type="ARBA" id="ARBA00023163"/>
    </source>
</evidence>
<evidence type="ECO:0000256" key="1">
    <source>
        <dbReference type="ARBA" id="ARBA00010641"/>
    </source>
</evidence>
<dbReference type="PANTHER" id="PTHR43133:SF46">
    <property type="entry name" value="RNA POLYMERASE SIGMA-70 FACTOR ECF SUBFAMILY"/>
    <property type="match status" value="1"/>
</dbReference>
<proteinExistence type="inferred from homology"/>
<keyword evidence="4" id="KW-0804">Transcription</keyword>
<dbReference type="Pfam" id="PF08281">
    <property type="entry name" value="Sigma70_r4_2"/>
    <property type="match status" value="1"/>
</dbReference>
<comment type="caution">
    <text evidence="7">The sequence shown here is derived from an EMBL/GenBank/DDBJ whole genome shotgun (WGS) entry which is preliminary data.</text>
</comment>
<evidence type="ECO:0000256" key="2">
    <source>
        <dbReference type="ARBA" id="ARBA00023015"/>
    </source>
</evidence>
<dbReference type="InterPro" id="IPR036388">
    <property type="entry name" value="WH-like_DNA-bd_sf"/>
</dbReference>
<dbReference type="InterPro" id="IPR039425">
    <property type="entry name" value="RNA_pol_sigma-70-like"/>
</dbReference>
<dbReference type="InterPro" id="IPR013325">
    <property type="entry name" value="RNA_pol_sigma_r2"/>
</dbReference>
<dbReference type="NCBIfam" id="TIGR02937">
    <property type="entry name" value="sigma70-ECF"/>
    <property type="match status" value="1"/>
</dbReference>
<evidence type="ECO:0000259" key="5">
    <source>
        <dbReference type="Pfam" id="PF04542"/>
    </source>
</evidence>
<evidence type="ECO:0000313" key="7">
    <source>
        <dbReference type="EMBL" id="PPK96738.1"/>
    </source>
</evidence>
<dbReference type="PANTHER" id="PTHR43133">
    <property type="entry name" value="RNA POLYMERASE ECF-TYPE SIGMA FACTO"/>
    <property type="match status" value="1"/>
</dbReference>
<dbReference type="SUPFAM" id="SSF88946">
    <property type="entry name" value="Sigma2 domain of RNA polymerase sigma factors"/>
    <property type="match status" value="1"/>
</dbReference>
<dbReference type="CDD" id="cd06171">
    <property type="entry name" value="Sigma70_r4"/>
    <property type="match status" value="1"/>
</dbReference>
<dbReference type="AlphaFoldDB" id="A0A2S6IRA6"/>
<comment type="similarity">
    <text evidence="1">Belongs to the sigma-70 factor family. ECF subfamily.</text>
</comment>
<dbReference type="Proteomes" id="UP000239002">
    <property type="component" value="Unassembled WGS sequence"/>
</dbReference>
<dbReference type="GO" id="GO:0016987">
    <property type="term" value="F:sigma factor activity"/>
    <property type="evidence" value="ECO:0007669"/>
    <property type="project" value="UniProtKB-KW"/>
</dbReference>
<dbReference type="GO" id="GO:0003677">
    <property type="term" value="F:DNA binding"/>
    <property type="evidence" value="ECO:0007669"/>
    <property type="project" value="InterPro"/>
</dbReference>
<dbReference type="InterPro" id="IPR013249">
    <property type="entry name" value="RNA_pol_sigma70_r4_t2"/>
</dbReference>
<dbReference type="InterPro" id="IPR013324">
    <property type="entry name" value="RNA_pol_sigma_r3/r4-like"/>
</dbReference>
<protein>
    <submittedName>
        <fullName evidence="7">RNA polymerase sigma-70 factor (ECF subfamily)</fullName>
    </submittedName>
</protein>
<dbReference type="GO" id="GO:0006352">
    <property type="term" value="P:DNA-templated transcription initiation"/>
    <property type="evidence" value="ECO:0007669"/>
    <property type="project" value="InterPro"/>
</dbReference>
<dbReference type="SUPFAM" id="SSF88659">
    <property type="entry name" value="Sigma3 and sigma4 domains of RNA polymerase sigma factors"/>
    <property type="match status" value="1"/>
</dbReference>
<organism evidence="7 8">
    <name type="scientific">Nonlabens xylanidelens</name>
    <dbReference type="NCBI Taxonomy" id="191564"/>
    <lineage>
        <taxon>Bacteria</taxon>
        <taxon>Pseudomonadati</taxon>
        <taxon>Bacteroidota</taxon>
        <taxon>Flavobacteriia</taxon>
        <taxon>Flavobacteriales</taxon>
        <taxon>Flavobacteriaceae</taxon>
        <taxon>Nonlabens</taxon>
    </lineage>
</organism>
<dbReference type="Gene3D" id="1.10.1740.10">
    <property type="match status" value="1"/>
</dbReference>
<reference evidence="7 8" key="1">
    <citation type="submission" date="2018-02" db="EMBL/GenBank/DDBJ databases">
        <title>Genomic Encyclopedia of Archaeal and Bacterial Type Strains, Phase II (KMG-II): from individual species to whole genera.</title>
        <authorList>
            <person name="Goeker M."/>
        </authorList>
    </citation>
    <scope>NUCLEOTIDE SEQUENCE [LARGE SCALE GENOMIC DNA]</scope>
    <source>
        <strain evidence="7 8">DSM 16809</strain>
    </source>
</reference>